<dbReference type="PANTHER" id="PTHR12131:SF1">
    <property type="entry name" value="ATP-DEPENDENT RNA HELICASE SUPV3L1, MITOCHONDRIAL-RELATED"/>
    <property type="match status" value="1"/>
</dbReference>
<dbReference type="InterPro" id="IPR001650">
    <property type="entry name" value="Helicase_C-like"/>
</dbReference>
<dbReference type="InterPro" id="IPR011545">
    <property type="entry name" value="DEAD/DEAH_box_helicase_dom"/>
</dbReference>
<dbReference type="SMART" id="SM00487">
    <property type="entry name" value="DEXDc"/>
    <property type="match status" value="1"/>
</dbReference>
<accession>A0A381T636</accession>
<protein>
    <recommendedName>
        <fullName evidence="6">Helicase ATP-binding domain-containing protein</fullName>
    </recommendedName>
</protein>
<keyword evidence="1" id="KW-0547">Nucleotide-binding</keyword>
<dbReference type="GO" id="GO:0005524">
    <property type="term" value="F:ATP binding"/>
    <property type="evidence" value="ECO:0007669"/>
    <property type="project" value="UniProtKB-KW"/>
</dbReference>
<dbReference type="Pfam" id="PF00270">
    <property type="entry name" value="DEAD"/>
    <property type="match status" value="1"/>
</dbReference>
<keyword evidence="4" id="KW-0067">ATP-binding</keyword>
<feature type="non-terminal residue" evidence="7">
    <location>
        <position position="1"/>
    </location>
</feature>
<name>A0A381T636_9ZZZZ</name>
<dbReference type="GO" id="GO:0016787">
    <property type="term" value="F:hydrolase activity"/>
    <property type="evidence" value="ECO:0007669"/>
    <property type="project" value="UniProtKB-KW"/>
</dbReference>
<dbReference type="InterPro" id="IPR027417">
    <property type="entry name" value="P-loop_NTPase"/>
</dbReference>
<gene>
    <name evidence="7" type="ORF">METZ01_LOCUS64504</name>
</gene>
<feature type="region of interest" description="Disordered" evidence="5">
    <location>
        <begin position="706"/>
        <end position="732"/>
    </location>
</feature>
<evidence type="ECO:0000256" key="4">
    <source>
        <dbReference type="ARBA" id="ARBA00022840"/>
    </source>
</evidence>
<sequence>VADLFLDWTAERNLELYEAQEEAILEILGGSHVILATPTGSGKSLVATAAHAAAMARGERSIYTAPIKALVSEKFFALARDFGPEHVGMVTGDASVNADAPIICATAEILAHQALREGAVCPFGLVVADEFHFYGDPQRGWAWQVPLLELPRAQFLLMSATLGPTARFTLDLTRRTGRPAVTVAGSVRPVPLTFEYRETPLHESITELVDTDRAPVYIVHFTQKAASEKAQDLCSIDVLTKDQKAAVREEVGGFRFDTPIGKDLKRFIGHGIGLHHAGMLPRYRLLIEKLAQAGLLKLICGTDTLGVGVNVPIRTVLFTQLCKYDGISTRLLGNREFAQISGRAGRRGFDDEGHVWVQAPVHWIENLRADARVAADPHKKKKLVRKKPPERGYAHWNEDSFQKMVDGSPEPLLSSFDVNHQMVMNVLSRPGDGCRDFRNLLLDNHEPRERQRRHVRKAIGIYRSLREAGVIDELDEPDDEGRMVAVGVDLQDRFALHQPLSLFALEVIPELADRPSDAEPTDGPEPADGPKPAGTTDPDAAAREHALDVLSVIESVLEDPGVVIAAQVNRLRGELVARLKMEGVEYEERMERLDEVEAPKPLREFLYGTFDVFRNHHPWVGDENVKPKSVARELYETGFDFRQYIEHHGLKRSEGVVLRYLSQAYKALVQNVPEGSKTEALYDLEAWLGETVRQVDSSLLDEWEKLRSPEDEPDVQGGPPTGSEPERPDVTRNGRAFRVMVRNEVFRWVQLLAHRRLDDHEALADVPTVGDGRRTADDVTDAIAPYWEEHGVIPTDTHARGGGFFVLDDSGADRWPVRQTIADPEEHHEWVLEGEVDLAASREEGRAVVRLGAIRRL</sequence>
<evidence type="ECO:0000256" key="2">
    <source>
        <dbReference type="ARBA" id="ARBA00022801"/>
    </source>
</evidence>
<evidence type="ECO:0000256" key="5">
    <source>
        <dbReference type="SAM" id="MobiDB-lite"/>
    </source>
</evidence>
<dbReference type="EMBL" id="UINC01004084">
    <property type="protein sequence ID" value="SVA11650.1"/>
    <property type="molecule type" value="Genomic_DNA"/>
</dbReference>
<dbReference type="GO" id="GO:0004386">
    <property type="term" value="F:helicase activity"/>
    <property type="evidence" value="ECO:0007669"/>
    <property type="project" value="UniProtKB-KW"/>
</dbReference>
<dbReference type="Gene3D" id="3.40.50.300">
    <property type="entry name" value="P-loop containing nucleotide triphosphate hydrolases"/>
    <property type="match status" value="2"/>
</dbReference>
<keyword evidence="2" id="KW-0378">Hydrolase</keyword>
<reference evidence="7" key="1">
    <citation type="submission" date="2018-05" db="EMBL/GenBank/DDBJ databases">
        <authorList>
            <person name="Lanie J.A."/>
            <person name="Ng W.-L."/>
            <person name="Kazmierczak K.M."/>
            <person name="Andrzejewski T.M."/>
            <person name="Davidsen T.M."/>
            <person name="Wayne K.J."/>
            <person name="Tettelin H."/>
            <person name="Glass J.I."/>
            <person name="Rusch D."/>
            <person name="Podicherti R."/>
            <person name="Tsui H.-C.T."/>
            <person name="Winkler M.E."/>
        </authorList>
    </citation>
    <scope>NUCLEOTIDE SEQUENCE</scope>
</reference>
<evidence type="ECO:0000256" key="3">
    <source>
        <dbReference type="ARBA" id="ARBA00022806"/>
    </source>
</evidence>
<dbReference type="InterPro" id="IPR021904">
    <property type="entry name" value="DUF3516"/>
</dbReference>
<dbReference type="AlphaFoldDB" id="A0A381T636"/>
<proteinExistence type="predicted"/>
<dbReference type="GO" id="GO:0003676">
    <property type="term" value="F:nucleic acid binding"/>
    <property type="evidence" value="ECO:0007669"/>
    <property type="project" value="InterPro"/>
</dbReference>
<dbReference type="PROSITE" id="PS51192">
    <property type="entry name" value="HELICASE_ATP_BIND_1"/>
    <property type="match status" value="1"/>
</dbReference>
<organism evidence="7">
    <name type="scientific">marine metagenome</name>
    <dbReference type="NCBI Taxonomy" id="408172"/>
    <lineage>
        <taxon>unclassified sequences</taxon>
        <taxon>metagenomes</taxon>
        <taxon>ecological metagenomes</taxon>
    </lineage>
</organism>
<keyword evidence="3" id="KW-0347">Helicase</keyword>
<evidence type="ECO:0000256" key="1">
    <source>
        <dbReference type="ARBA" id="ARBA00022741"/>
    </source>
</evidence>
<evidence type="ECO:0000313" key="7">
    <source>
        <dbReference type="EMBL" id="SVA11650.1"/>
    </source>
</evidence>
<dbReference type="SUPFAM" id="SSF52540">
    <property type="entry name" value="P-loop containing nucleoside triphosphate hydrolases"/>
    <property type="match status" value="1"/>
</dbReference>
<dbReference type="InterPro" id="IPR014001">
    <property type="entry name" value="Helicase_ATP-bd"/>
</dbReference>
<feature type="region of interest" description="Disordered" evidence="5">
    <location>
        <begin position="514"/>
        <end position="539"/>
    </location>
</feature>
<dbReference type="Pfam" id="PF12029">
    <property type="entry name" value="DUF3516"/>
    <property type="match status" value="1"/>
</dbReference>
<dbReference type="InterPro" id="IPR050699">
    <property type="entry name" value="RNA-DNA_Helicase"/>
</dbReference>
<dbReference type="PANTHER" id="PTHR12131">
    <property type="entry name" value="ATP-DEPENDENT RNA AND DNA HELICASE"/>
    <property type="match status" value="1"/>
</dbReference>
<evidence type="ECO:0000259" key="6">
    <source>
        <dbReference type="PROSITE" id="PS51192"/>
    </source>
</evidence>
<dbReference type="SMART" id="SM00490">
    <property type="entry name" value="HELICc"/>
    <property type="match status" value="1"/>
</dbReference>
<feature type="domain" description="Helicase ATP-binding" evidence="6">
    <location>
        <begin position="24"/>
        <end position="180"/>
    </location>
</feature>